<evidence type="ECO:0000256" key="1">
    <source>
        <dbReference type="SAM" id="Phobius"/>
    </source>
</evidence>
<protein>
    <submittedName>
        <fullName evidence="2">Uncharacterized protein DUF1772</fullName>
    </submittedName>
</protein>
<feature type="transmembrane region" description="Helical" evidence="1">
    <location>
        <begin position="59"/>
        <end position="77"/>
    </location>
</feature>
<proteinExistence type="predicted"/>
<reference evidence="2 3" key="1">
    <citation type="submission" date="2019-06" db="EMBL/GenBank/DDBJ databases">
        <title>Sequencing the genomes of 1000 actinobacteria strains.</title>
        <authorList>
            <person name="Klenk H.-P."/>
        </authorList>
    </citation>
    <scope>NUCLEOTIDE SEQUENCE [LARGE SCALE GENOMIC DNA]</scope>
    <source>
        <strain evidence="2 3">DSM 41695</strain>
    </source>
</reference>
<evidence type="ECO:0000313" key="2">
    <source>
        <dbReference type="EMBL" id="TWF84770.1"/>
    </source>
</evidence>
<dbReference type="Proteomes" id="UP000316603">
    <property type="component" value="Unassembled WGS sequence"/>
</dbReference>
<sequence length="157" mass="15987">METLIQALTMLSILANAVVYGTDVFCAIVQRPALAHVDDSALTQSMGQVHRFGDRRMPVPGVTGLVAALAVAATAGIDGDATVSVAAGVASLALIVWLVVYGTVSAPVNKKLTAAAQAGRTAPDARSLQHTWDGVINARVLLQTLALGALCVALAAS</sequence>
<name>A0A561TCC6_9ACTN</name>
<dbReference type="AlphaFoldDB" id="A0A561TCC6"/>
<comment type="caution">
    <text evidence="2">The sequence shown here is derived from an EMBL/GenBank/DDBJ whole genome shotgun (WGS) entry which is preliminary data.</text>
</comment>
<dbReference type="EMBL" id="VIWV01000001">
    <property type="protein sequence ID" value="TWF84770.1"/>
    <property type="molecule type" value="Genomic_DNA"/>
</dbReference>
<accession>A0A561TCC6</accession>
<keyword evidence="3" id="KW-1185">Reference proteome</keyword>
<keyword evidence="1" id="KW-1133">Transmembrane helix</keyword>
<dbReference type="RefSeq" id="WP_167531717.1">
    <property type="nucleotide sequence ID" value="NZ_BNCE01000025.1"/>
</dbReference>
<feature type="transmembrane region" description="Helical" evidence="1">
    <location>
        <begin position="83"/>
        <end position="104"/>
    </location>
</feature>
<keyword evidence="1" id="KW-0812">Transmembrane</keyword>
<gene>
    <name evidence="2" type="ORF">FHX78_111706</name>
</gene>
<evidence type="ECO:0000313" key="3">
    <source>
        <dbReference type="Proteomes" id="UP000316603"/>
    </source>
</evidence>
<organism evidence="2 3">
    <name type="scientific">Streptomyces capillispiralis</name>
    <dbReference type="NCBI Taxonomy" id="68182"/>
    <lineage>
        <taxon>Bacteria</taxon>
        <taxon>Bacillati</taxon>
        <taxon>Actinomycetota</taxon>
        <taxon>Actinomycetes</taxon>
        <taxon>Kitasatosporales</taxon>
        <taxon>Streptomycetaceae</taxon>
        <taxon>Streptomyces</taxon>
    </lineage>
</organism>
<keyword evidence="1" id="KW-0472">Membrane</keyword>